<dbReference type="EMBL" id="FONX01000012">
    <property type="protein sequence ID" value="SFF09651.1"/>
    <property type="molecule type" value="Genomic_DNA"/>
</dbReference>
<comment type="subcellular location">
    <subcellularLocation>
        <location evidence="1">Membrane</location>
        <topology evidence="1">Multi-pass membrane protein</topology>
    </subcellularLocation>
</comment>
<proteinExistence type="predicted"/>
<dbReference type="GO" id="GO:0016020">
    <property type="term" value="C:membrane"/>
    <property type="evidence" value="ECO:0007669"/>
    <property type="project" value="UniProtKB-SubCell"/>
</dbReference>
<name>A0A1I2FYZ3_9BURK</name>
<feature type="transmembrane region" description="Helical" evidence="6">
    <location>
        <begin position="27"/>
        <end position="47"/>
    </location>
</feature>
<keyword evidence="2 6" id="KW-0812">Transmembrane</keyword>
<feature type="domain" description="ResB-like" evidence="7">
    <location>
        <begin position="27"/>
        <end position="698"/>
    </location>
</feature>
<dbReference type="PANTHER" id="PTHR31566">
    <property type="entry name" value="CYTOCHROME C BIOGENESIS PROTEIN CCS1, CHLOROPLASTIC"/>
    <property type="match status" value="1"/>
</dbReference>
<keyword evidence="9" id="KW-1185">Reference proteome</keyword>
<dbReference type="AlphaFoldDB" id="A0A1I2FYZ3"/>
<dbReference type="STRING" id="1177982.SAMN04489711_11287"/>
<evidence type="ECO:0000256" key="4">
    <source>
        <dbReference type="ARBA" id="ARBA00022989"/>
    </source>
</evidence>
<keyword evidence="4 6" id="KW-1133">Transmembrane helix</keyword>
<protein>
    <submittedName>
        <fullName evidence="8">Cytochrome c biogenesis protein</fullName>
    </submittedName>
</protein>
<sequence>MSETTHGIRLHSRSQALRAVTELLSSMRFAIALLTVICIASVIGTVMKQHEPAANYVNQFGPFWAELFLALKLNAVYSAWWFLLILAFLVVSTSLCVARNAPRYLADLRTHKEDIREQSLKAFAHRAEGDLPEPPEAAARRLGALLASGGWKVKLQQRGERGWMLAAKAGAANKIGYIAAHSAIVLICLGGLLDGDLVVRAQMWLGGKTPYTGGGLISEVKPEHRLSERNPTFRGNLLVAEGTQSSTAILSQSDGVLLQELPFAIELKKFIVEYYSTGMPKLFASDIVIHDKATGEATPARVEVNHPASYRGIEIYQSSFDDGGSQVTLSARPLVAGVKPFEVQGTIGGSTPLAAAALGGQPATLEYASLRVLNVENFSGAGSGASGSAVDVRRVDLRDSIEARLGAGNKTVTHRDLRNVGPSITYKLRDAAGQAREFQNFMLPVDTGDGQPVYLLGVRETPAEPFRYLRVPADDQGSMDGFLRMRLALADPALREQAVKRYVAMAVDASRPDLAQQLAQSAGRALALFAGALSDKEGHPRTGGLQAISDFMEANVPEAERARAGEVLVRILNGTLFELAQLTRERAGQPPLQQSDKTQAFMTQAVLSLSDAQMYPAPVAFELKDFHQVQASVFQVARAPGKNVVYLGCALLILGVFAMLYVRDRRLWIWLSPQGEGAAHASMALSTNRKTLDGDREFGELARKLIGTEPHGGTTT</sequence>
<evidence type="ECO:0000256" key="5">
    <source>
        <dbReference type="ARBA" id="ARBA00023136"/>
    </source>
</evidence>
<dbReference type="InterPro" id="IPR023494">
    <property type="entry name" value="Cyt_c_bgen_Ccs1/CcsB/ResB"/>
</dbReference>
<evidence type="ECO:0000256" key="2">
    <source>
        <dbReference type="ARBA" id="ARBA00022692"/>
    </source>
</evidence>
<keyword evidence="5 6" id="KW-0472">Membrane</keyword>
<evidence type="ECO:0000259" key="7">
    <source>
        <dbReference type="Pfam" id="PF05140"/>
    </source>
</evidence>
<evidence type="ECO:0000313" key="9">
    <source>
        <dbReference type="Proteomes" id="UP000199119"/>
    </source>
</evidence>
<dbReference type="GO" id="GO:0017004">
    <property type="term" value="P:cytochrome complex assembly"/>
    <property type="evidence" value="ECO:0007669"/>
    <property type="project" value="UniProtKB-KW"/>
</dbReference>
<evidence type="ECO:0000256" key="3">
    <source>
        <dbReference type="ARBA" id="ARBA00022748"/>
    </source>
</evidence>
<reference evidence="9" key="1">
    <citation type="submission" date="2016-10" db="EMBL/GenBank/DDBJ databases">
        <authorList>
            <person name="Varghese N."/>
            <person name="Submissions S."/>
        </authorList>
    </citation>
    <scope>NUCLEOTIDE SEQUENCE [LARGE SCALE GENOMIC DNA]</scope>
    <source>
        <strain evidence="9">DSM 27981</strain>
    </source>
</reference>
<dbReference type="PANTHER" id="PTHR31566:SF0">
    <property type="entry name" value="CYTOCHROME C BIOGENESIS PROTEIN CCS1, CHLOROPLASTIC"/>
    <property type="match status" value="1"/>
</dbReference>
<dbReference type="Proteomes" id="UP000199119">
    <property type="component" value="Unassembled WGS sequence"/>
</dbReference>
<organism evidence="8 9">
    <name type="scientific">Paracidovorax wautersii</name>
    <dbReference type="NCBI Taxonomy" id="1177982"/>
    <lineage>
        <taxon>Bacteria</taxon>
        <taxon>Pseudomonadati</taxon>
        <taxon>Pseudomonadota</taxon>
        <taxon>Betaproteobacteria</taxon>
        <taxon>Burkholderiales</taxon>
        <taxon>Comamonadaceae</taxon>
        <taxon>Paracidovorax</taxon>
    </lineage>
</organism>
<gene>
    <name evidence="8" type="ORF">SAMN04489711_11287</name>
</gene>
<feature type="transmembrane region" description="Helical" evidence="6">
    <location>
        <begin position="644"/>
        <end position="662"/>
    </location>
</feature>
<feature type="transmembrane region" description="Helical" evidence="6">
    <location>
        <begin position="79"/>
        <end position="98"/>
    </location>
</feature>
<feature type="transmembrane region" description="Helical" evidence="6">
    <location>
        <begin position="175"/>
        <end position="193"/>
    </location>
</feature>
<evidence type="ECO:0000313" key="8">
    <source>
        <dbReference type="EMBL" id="SFF09651.1"/>
    </source>
</evidence>
<dbReference type="RefSeq" id="WP_092940496.1">
    <property type="nucleotide sequence ID" value="NZ_FONX01000012.1"/>
</dbReference>
<dbReference type="OrthoDB" id="9770923at2"/>
<dbReference type="InterPro" id="IPR007816">
    <property type="entry name" value="ResB-like_domain"/>
</dbReference>
<dbReference type="Pfam" id="PF05140">
    <property type="entry name" value="ResB"/>
    <property type="match status" value="1"/>
</dbReference>
<evidence type="ECO:0000256" key="1">
    <source>
        <dbReference type="ARBA" id="ARBA00004141"/>
    </source>
</evidence>
<evidence type="ECO:0000256" key="6">
    <source>
        <dbReference type="SAM" id="Phobius"/>
    </source>
</evidence>
<accession>A0A1I2FYZ3</accession>
<keyword evidence="3" id="KW-0201">Cytochrome c-type biogenesis</keyword>